<dbReference type="AlphaFoldDB" id="A0A9Q0YJ12"/>
<gene>
    <name evidence="4" type="ORF">HOLleu_35889</name>
</gene>
<reference evidence="4" key="1">
    <citation type="submission" date="2021-10" db="EMBL/GenBank/DDBJ databases">
        <title>Tropical sea cucumber genome reveals ecological adaptation and Cuvierian tubules defense mechanism.</title>
        <authorList>
            <person name="Chen T."/>
        </authorList>
    </citation>
    <scope>NUCLEOTIDE SEQUENCE</scope>
    <source>
        <strain evidence="4">Nanhai2018</strain>
        <tissue evidence="4">Muscle</tissue>
    </source>
</reference>
<feature type="compositionally biased region" description="Polar residues" evidence="1">
    <location>
        <begin position="1"/>
        <end position="16"/>
    </location>
</feature>
<feature type="compositionally biased region" description="Polar residues" evidence="1">
    <location>
        <begin position="70"/>
        <end position="95"/>
    </location>
</feature>
<feature type="transmembrane region" description="Helical" evidence="2">
    <location>
        <begin position="45"/>
        <end position="64"/>
    </location>
</feature>
<feature type="domain" description="Myelin gene regulatory factor C-terminal" evidence="3">
    <location>
        <begin position="245"/>
        <end position="366"/>
    </location>
</feature>
<keyword evidence="5" id="KW-1185">Reference proteome</keyword>
<feature type="region of interest" description="Disordered" evidence="1">
    <location>
        <begin position="70"/>
        <end position="103"/>
    </location>
</feature>
<evidence type="ECO:0000259" key="3">
    <source>
        <dbReference type="Pfam" id="PF13888"/>
    </source>
</evidence>
<dbReference type="Pfam" id="PF13888">
    <property type="entry name" value="MRF_C2"/>
    <property type="match status" value="1"/>
</dbReference>
<name>A0A9Q0YJ12_HOLLE</name>
<evidence type="ECO:0000256" key="2">
    <source>
        <dbReference type="SAM" id="Phobius"/>
    </source>
</evidence>
<evidence type="ECO:0000313" key="4">
    <source>
        <dbReference type="EMBL" id="KAJ8023440.1"/>
    </source>
</evidence>
<keyword evidence="2" id="KW-0812">Transmembrane</keyword>
<evidence type="ECO:0000313" key="5">
    <source>
        <dbReference type="Proteomes" id="UP001152320"/>
    </source>
</evidence>
<keyword evidence="2" id="KW-1133">Transmembrane helix</keyword>
<protein>
    <submittedName>
        <fullName evidence="4">Myelin regulatory factor</fullName>
    </submittedName>
</protein>
<feature type="region of interest" description="Disordered" evidence="1">
    <location>
        <begin position="1"/>
        <end position="31"/>
    </location>
</feature>
<comment type="caution">
    <text evidence="4">The sequence shown here is derived from an EMBL/GenBank/DDBJ whole genome shotgun (WGS) entry which is preliminary data.</text>
</comment>
<evidence type="ECO:0000256" key="1">
    <source>
        <dbReference type="SAM" id="MobiDB-lite"/>
    </source>
</evidence>
<dbReference type="InterPro" id="IPR025719">
    <property type="entry name" value="MYRF_C2"/>
</dbReference>
<dbReference type="EMBL" id="JAIZAY010000019">
    <property type="protein sequence ID" value="KAJ8023440.1"/>
    <property type="molecule type" value="Genomic_DNA"/>
</dbReference>
<dbReference type="Proteomes" id="UP001152320">
    <property type="component" value="Chromosome 19"/>
</dbReference>
<organism evidence="4 5">
    <name type="scientific">Holothuria leucospilota</name>
    <name type="common">Black long sea cucumber</name>
    <name type="synonym">Mertensiothuria leucospilota</name>
    <dbReference type="NCBI Taxonomy" id="206669"/>
    <lineage>
        <taxon>Eukaryota</taxon>
        <taxon>Metazoa</taxon>
        <taxon>Echinodermata</taxon>
        <taxon>Eleutherozoa</taxon>
        <taxon>Echinozoa</taxon>
        <taxon>Holothuroidea</taxon>
        <taxon>Aspidochirotacea</taxon>
        <taxon>Aspidochirotida</taxon>
        <taxon>Holothuriidae</taxon>
        <taxon>Holothuria</taxon>
    </lineage>
</organism>
<sequence>MIFCSRNGSSRSQASVKSKGHKKPPASWPQDSACLSPRAMQCTMVLLIFIMLFCVITMAVLLVMQMNTGTSQDTVTDPKTSEDSLMNSTSSPSSKTFGTTQPVGTTTESIMSCGGNTCEVYCCALSVMPVTTSGHQDNINQLPQITTTTQQTMNRFIAQSPDTHDGFPGIYNAEQNDKANFTTSEGTQEDDQGRPVLSPTDSRKRKRRASTDDETNNKGGQAPQAAEQDFNITSIFTDVLKGDGLVTEDYCRKPCGLNDNFTYEIPVSVYNSNETASLVVNTSQVTKAKECSRVFSTHQKCRLNIIPASEKSTPSVESQSHSWTISIGNYANGTYSFRFMLHTSAADCKNEVGSGPYKEYNFIFYRDRKQCRTE</sequence>
<feature type="region of interest" description="Disordered" evidence="1">
    <location>
        <begin position="182"/>
        <end position="228"/>
    </location>
</feature>
<keyword evidence="2" id="KW-0472">Membrane</keyword>
<accession>A0A9Q0YJ12</accession>
<dbReference type="OrthoDB" id="10612470at2759"/>
<proteinExistence type="predicted"/>